<reference evidence="5" key="1">
    <citation type="submission" date="2020-03" db="EMBL/GenBank/DDBJ databases">
        <title>Melopsittacus undulatus (budgerigar) genome, bMelUnd1, maternal haplotype with Z.</title>
        <authorList>
            <person name="Gedman G."/>
            <person name="Mountcastle J."/>
            <person name="Haase B."/>
            <person name="Formenti G."/>
            <person name="Wright T."/>
            <person name="Apodaca J."/>
            <person name="Pelan S."/>
            <person name="Chow W."/>
            <person name="Rhie A."/>
            <person name="Howe K."/>
            <person name="Fedrigo O."/>
            <person name="Jarvis E.D."/>
        </authorList>
    </citation>
    <scope>NUCLEOTIDE SEQUENCE [LARGE SCALE GENOMIC DNA]</scope>
</reference>
<dbReference type="Ensembl" id="ENSMUNT00000021032.2">
    <property type="protein sequence ID" value="ENSMUNP00000018311.1"/>
    <property type="gene ID" value="ENSMUNG00000014010.2"/>
</dbReference>
<organism evidence="5 6">
    <name type="scientific">Melopsittacus undulatus</name>
    <name type="common">Budgerigar</name>
    <name type="synonym">Psittacus undulatus</name>
    <dbReference type="NCBI Taxonomy" id="13146"/>
    <lineage>
        <taxon>Eukaryota</taxon>
        <taxon>Metazoa</taxon>
        <taxon>Chordata</taxon>
        <taxon>Craniata</taxon>
        <taxon>Vertebrata</taxon>
        <taxon>Euteleostomi</taxon>
        <taxon>Archelosauria</taxon>
        <taxon>Archosauria</taxon>
        <taxon>Dinosauria</taxon>
        <taxon>Saurischia</taxon>
        <taxon>Theropoda</taxon>
        <taxon>Coelurosauria</taxon>
        <taxon>Aves</taxon>
        <taxon>Neognathae</taxon>
        <taxon>Neoaves</taxon>
        <taxon>Telluraves</taxon>
        <taxon>Australaves</taxon>
        <taxon>Psittaciformes</taxon>
        <taxon>Psittaculidae</taxon>
        <taxon>Melopsittacus</taxon>
    </lineage>
</organism>
<dbReference type="AlphaFoldDB" id="A0A8C6NEZ8"/>
<evidence type="ECO:0000313" key="5">
    <source>
        <dbReference type="Ensembl" id="ENSMUNP00000018311.1"/>
    </source>
</evidence>
<reference evidence="5" key="3">
    <citation type="submission" date="2025-09" db="UniProtKB">
        <authorList>
            <consortium name="Ensembl"/>
        </authorList>
    </citation>
    <scope>IDENTIFICATION</scope>
</reference>
<comment type="similarity">
    <text evidence="2">Belongs to the beta-microseminoprotein family.</text>
</comment>
<evidence type="ECO:0000256" key="2">
    <source>
        <dbReference type="ARBA" id="ARBA00010352"/>
    </source>
</evidence>
<sequence>LLKYSYEFCFLVQKTILACLFALAVSIPLSNAYCVNQPSKPELSDGKIVGCRDLNGELHELDSQWRTDSCHDCSCSEGVIDCCSSFSTPSDYDEENCVSIFNKETCTYKVVEKDDHSKECPVHGWVG</sequence>
<evidence type="ECO:0000313" key="6">
    <source>
        <dbReference type="Proteomes" id="UP000694405"/>
    </source>
</evidence>
<dbReference type="Gene3D" id="2.20.25.590">
    <property type="match status" value="1"/>
</dbReference>
<comment type="subcellular location">
    <subcellularLocation>
        <location evidence="1">Secreted</location>
    </subcellularLocation>
</comment>
<dbReference type="Proteomes" id="UP000694405">
    <property type="component" value="Chromosome 4"/>
</dbReference>
<proteinExistence type="inferred from homology"/>
<name>A0A8C6NEZ8_MELUD</name>
<dbReference type="GO" id="GO:0005576">
    <property type="term" value="C:extracellular region"/>
    <property type="evidence" value="ECO:0007669"/>
    <property type="project" value="UniProtKB-SubCell"/>
</dbReference>
<evidence type="ECO:0000256" key="3">
    <source>
        <dbReference type="ARBA" id="ARBA00022525"/>
    </source>
</evidence>
<dbReference type="PANTHER" id="PTHR10500:SF7">
    <property type="entry name" value="BETA-MICROSEMINOPROTEIN"/>
    <property type="match status" value="1"/>
</dbReference>
<evidence type="ECO:0000256" key="4">
    <source>
        <dbReference type="ARBA" id="ARBA00023157"/>
    </source>
</evidence>
<dbReference type="PANTHER" id="PTHR10500">
    <property type="entry name" value="BETA-MICROSEMINOPROTEIN"/>
    <property type="match status" value="1"/>
</dbReference>
<protein>
    <submittedName>
        <fullName evidence="5">Uncharacterized protein</fullName>
    </submittedName>
</protein>
<keyword evidence="6" id="KW-1185">Reference proteome</keyword>
<evidence type="ECO:0000256" key="1">
    <source>
        <dbReference type="ARBA" id="ARBA00004613"/>
    </source>
</evidence>
<dbReference type="InterPro" id="IPR008735">
    <property type="entry name" value="PSP94"/>
</dbReference>
<accession>A0A8C6NEZ8</accession>
<gene>
    <name evidence="5" type="primary">LOC101877304</name>
</gene>
<keyword evidence="3" id="KW-0964">Secreted</keyword>
<reference evidence="5" key="2">
    <citation type="submission" date="2025-08" db="UniProtKB">
        <authorList>
            <consortium name="Ensembl"/>
        </authorList>
    </citation>
    <scope>IDENTIFICATION</scope>
</reference>
<dbReference type="Pfam" id="PF05825">
    <property type="entry name" value="PSP94"/>
    <property type="match status" value="1"/>
</dbReference>
<dbReference type="Gene3D" id="2.10.70.10">
    <property type="entry name" value="Complement Module, domain 1"/>
    <property type="match status" value="1"/>
</dbReference>
<keyword evidence="4" id="KW-1015">Disulfide bond</keyword>